<evidence type="ECO:0000313" key="1">
    <source>
        <dbReference type="EMBL" id="ABS68883.1"/>
    </source>
</evidence>
<organism evidence="1 2">
    <name type="scientific">Xanthobacter autotrophicus (strain ATCC BAA-1158 / Py2)</name>
    <dbReference type="NCBI Taxonomy" id="78245"/>
    <lineage>
        <taxon>Bacteria</taxon>
        <taxon>Pseudomonadati</taxon>
        <taxon>Pseudomonadota</taxon>
        <taxon>Alphaproteobacteria</taxon>
        <taxon>Hyphomicrobiales</taxon>
        <taxon>Xanthobacteraceae</taxon>
        <taxon>Xanthobacter</taxon>
    </lineage>
</organism>
<dbReference type="AlphaFoldDB" id="A7ILJ0"/>
<sequence>MATQNNTQVRDGLGALVTRRSYDKDGARADAPFIPEIGETSDSAWDGTSSAGLIGILKAIWTKLGGIGLKVGASALSVTNPMFVSLSNGASGVTPVTGSLSATGYSAPFTPIPGRPFNFTATGTFVGTLVLERSFDGGVTMVALTALGSPLYTFTGPFSESYTEDESGVQYFIHCTSYTSGTINYRMSA</sequence>
<accession>A7ILJ0</accession>
<protein>
    <submittedName>
        <fullName evidence="1">Uncharacterized protein</fullName>
    </submittedName>
</protein>
<reference evidence="1 2" key="1">
    <citation type="submission" date="2007-07" db="EMBL/GenBank/DDBJ databases">
        <title>Complete sequence of chromosome of Xanthobacter autotrophicus Py2.</title>
        <authorList>
            <consortium name="US DOE Joint Genome Institute"/>
            <person name="Copeland A."/>
            <person name="Lucas S."/>
            <person name="Lapidus A."/>
            <person name="Barry K."/>
            <person name="Glavina del Rio T."/>
            <person name="Hammon N."/>
            <person name="Israni S."/>
            <person name="Dalin E."/>
            <person name="Tice H."/>
            <person name="Pitluck S."/>
            <person name="Sims D."/>
            <person name="Brettin T."/>
            <person name="Bruce D."/>
            <person name="Detter J.C."/>
            <person name="Han C."/>
            <person name="Tapia R."/>
            <person name="Brainard J."/>
            <person name="Schmutz J."/>
            <person name="Larimer F."/>
            <person name="Land M."/>
            <person name="Hauser L."/>
            <person name="Kyrpides N."/>
            <person name="Kim E."/>
            <person name="Ensigns S.A."/>
            <person name="Richardson P."/>
        </authorList>
    </citation>
    <scope>NUCLEOTIDE SEQUENCE [LARGE SCALE GENOMIC DNA]</scope>
    <source>
        <strain evidence="2">ATCC BAA-1158 / Py2</strain>
    </source>
</reference>
<dbReference type="OrthoDB" id="7565359at2"/>
<keyword evidence="2" id="KW-1185">Reference proteome</keyword>
<gene>
    <name evidence="1" type="ordered locus">Xaut_3655</name>
</gene>
<dbReference type="Proteomes" id="UP000002417">
    <property type="component" value="Chromosome"/>
</dbReference>
<name>A7ILJ0_XANP2</name>
<dbReference type="EMBL" id="CP000781">
    <property type="protein sequence ID" value="ABS68883.1"/>
    <property type="molecule type" value="Genomic_DNA"/>
</dbReference>
<dbReference type="KEGG" id="xau:Xaut_3655"/>
<proteinExistence type="predicted"/>
<evidence type="ECO:0000313" key="2">
    <source>
        <dbReference type="Proteomes" id="UP000002417"/>
    </source>
</evidence>
<dbReference type="eggNOG" id="ENOG50318IQ">
    <property type="taxonomic scope" value="Bacteria"/>
</dbReference>
<dbReference type="HOGENOM" id="CLU_1433973_0_0_5"/>
<dbReference type="STRING" id="78245.Xaut_3655"/>